<dbReference type="PANTHER" id="PTHR30537:SF3">
    <property type="entry name" value="TRANSCRIPTIONAL REGULATORY PROTEIN"/>
    <property type="match status" value="1"/>
</dbReference>
<keyword evidence="2" id="KW-0805">Transcription regulation</keyword>
<dbReference type="AlphaFoldDB" id="A0A494XB62"/>
<evidence type="ECO:0000256" key="1">
    <source>
        <dbReference type="ARBA" id="ARBA00009437"/>
    </source>
</evidence>
<comment type="caution">
    <text evidence="6">The sequence shown here is derived from an EMBL/GenBank/DDBJ whole genome shotgun (WGS) entry which is preliminary data.</text>
</comment>
<dbReference type="PROSITE" id="PS50931">
    <property type="entry name" value="HTH_LYSR"/>
    <property type="match status" value="1"/>
</dbReference>
<comment type="similarity">
    <text evidence="1">Belongs to the LysR transcriptional regulatory family.</text>
</comment>
<dbReference type="InterPro" id="IPR005119">
    <property type="entry name" value="LysR_subst-bd"/>
</dbReference>
<dbReference type="InterPro" id="IPR000847">
    <property type="entry name" value="LysR_HTH_N"/>
</dbReference>
<dbReference type="InterPro" id="IPR058163">
    <property type="entry name" value="LysR-type_TF_proteobact-type"/>
</dbReference>
<keyword evidence="3" id="KW-0238">DNA-binding</keyword>
<dbReference type="PANTHER" id="PTHR30537">
    <property type="entry name" value="HTH-TYPE TRANSCRIPTIONAL REGULATOR"/>
    <property type="match status" value="1"/>
</dbReference>
<dbReference type="InterPro" id="IPR036390">
    <property type="entry name" value="WH_DNA-bd_sf"/>
</dbReference>
<proteinExistence type="inferred from homology"/>
<dbReference type="RefSeq" id="WP_121089643.1">
    <property type="nucleotide sequence ID" value="NZ_RBZU01000012.1"/>
</dbReference>
<dbReference type="Pfam" id="PF03466">
    <property type="entry name" value="LysR_substrate"/>
    <property type="match status" value="1"/>
</dbReference>
<evidence type="ECO:0000259" key="5">
    <source>
        <dbReference type="PROSITE" id="PS50931"/>
    </source>
</evidence>
<dbReference type="Pfam" id="PF00126">
    <property type="entry name" value="HTH_1"/>
    <property type="match status" value="1"/>
</dbReference>
<feature type="domain" description="HTH lysR-type" evidence="5">
    <location>
        <begin position="2"/>
        <end position="59"/>
    </location>
</feature>
<name>A0A494XB62_9BURK</name>
<dbReference type="Gene3D" id="3.40.190.290">
    <property type="match status" value="1"/>
</dbReference>
<reference evidence="6 7" key="1">
    <citation type="submission" date="2018-10" db="EMBL/GenBank/DDBJ databases">
        <title>Robbsia sp. DHC34, isolated from soil.</title>
        <authorList>
            <person name="Gao Z.-H."/>
            <person name="Qiu L.-H."/>
        </authorList>
    </citation>
    <scope>NUCLEOTIDE SEQUENCE [LARGE SCALE GENOMIC DNA]</scope>
    <source>
        <strain evidence="6 7">DHC34</strain>
    </source>
</reference>
<sequence length="294" mass="32521">MIDWENLRYLLAVAHTGSLSGAARHLGVDHATVSRRLAGLEEQVEVRLLERLPRACRLTPIGQRVVELAQGMEESAYAIERLIDASRSPLSGTVTLSAPPVLVANFLAGRLASFRQQNPAVRISVSSETRKVSLARREADVILRLSRPEEPSSVVRKIGRMPFGLYASRQYIHLHHPPAWEFITYNEGFADVPRRQWLARFQGERASACEINDVNGHLTAAQAGAGVAGLPVFIGDTDARLQRVAPDAEPFSCDIWIAVHRDLRRTPPVRAVMDFIAKIVADHPGLESLPNKRV</sequence>
<evidence type="ECO:0000256" key="4">
    <source>
        <dbReference type="ARBA" id="ARBA00023163"/>
    </source>
</evidence>
<evidence type="ECO:0000256" key="2">
    <source>
        <dbReference type="ARBA" id="ARBA00023015"/>
    </source>
</evidence>
<dbReference type="Proteomes" id="UP000270342">
    <property type="component" value="Unassembled WGS sequence"/>
</dbReference>
<organism evidence="6 7">
    <name type="scientific">Pararobbsia silviterrae</name>
    <dbReference type="NCBI Taxonomy" id="1792498"/>
    <lineage>
        <taxon>Bacteria</taxon>
        <taxon>Pseudomonadati</taxon>
        <taxon>Pseudomonadota</taxon>
        <taxon>Betaproteobacteria</taxon>
        <taxon>Burkholderiales</taxon>
        <taxon>Burkholderiaceae</taxon>
        <taxon>Pararobbsia</taxon>
    </lineage>
</organism>
<evidence type="ECO:0000313" key="6">
    <source>
        <dbReference type="EMBL" id="RKP47780.1"/>
    </source>
</evidence>
<gene>
    <name evidence="6" type="ORF">D7S86_22765</name>
</gene>
<dbReference type="GO" id="GO:0043565">
    <property type="term" value="F:sequence-specific DNA binding"/>
    <property type="evidence" value="ECO:0007669"/>
    <property type="project" value="TreeGrafter"/>
</dbReference>
<evidence type="ECO:0000313" key="7">
    <source>
        <dbReference type="Proteomes" id="UP000270342"/>
    </source>
</evidence>
<dbReference type="EMBL" id="RBZU01000012">
    <property type="protein sequence ID" value="RKP47780.1"/>
    <property type="molecule type" value="Genomic_DNA"/>
</dbReference>
<dbReference type="InterPro" id="IPR036388">
    <property type="entry name" value="WH-like_DNA-bd_sf"/>
</dbReference>
<dbReference type="GO" id="GO:0003700">
    <property type="term" value="F:DNA-binding transcription factor activity"/>
    <property type="evidence" value="ECO:0007669"/>
    <property type="project" value="InterPro"/>
</dbReference>
<dbReference type="GO" id="GO:0006351">
    <property type="term" value="P:DNA-templated transcription"/>
    <property type="evidence" value="ECO:0007669"/>
    <property type="project" value="TreeGrafter"/>
</dbReference>
<dbReference type="Gene3D" id="1.10.10.10">
    <property type="entry name" value="Winged helix-like DNA-binding domain superfamily/Winged helix DNA-binding domain"/>
    <property type="match status" value="1"/>
</dbReference>
<keyword evidence="7" id="KW-1185">Reference proteome</keyword>
<dbReference type="SUPFAM" id="SSF46785">
    <property type="entry name" value="Winged helix' DNA-binding domain"/>
    <property type="match status" value="1"/>
</dbReference>
<dbReference type="OrthoDB" id="8579932at2"/>
<keyword evidence="4" id="KW-0804">Transcription</keyword>
<dbReference type="SUPFAM" id="SSF53850">
    <property type="entry name" value="Periplasmic binding protein-like II"/>
    <property type="match status" value="1"/>
</dbReference>
<evidence type="ECO:0000256" key="3">
    <source>
        <dbReference type="ARBA" id="ARBA00023125"/>
    </source>
</evidence>
<protein>
    <submittedName>
        <fullName evidence="6">LysR family transcriptional regulator</fullName>
    </submittedName>
</protein>
<accession>A0A494XB62</accession>